<keyword evidence="2" id="KW-1185">Reference proteome</keyword>
<dbReference type="RefSeq" id="WP_171044494.1">
    <property type="nucleotide sequence ID" value="NZ_PNCK01000198.1"/>
</dbReference>
<accession>A0ABY2W3D1</accession>
<protein>
    <submittedName>
        <fullName evidence="1">Uncharacterized protein</fullName>
    </submittedName>
</protein>
<dbReference type="EMBL" id="PNCK01000198">
    <property type="protein sequence ID" value="TMP36333.1"/>
    <property type="molecule type" value="Genomic_DNA"/>
</dbReference>
<feature type="non-terminal residue" evidence="1">
    <location>
        <position position="1"/>
    </location>
</feature>
<dbReference type="Proteomes" id="UP000305730">
    <property type="component" value="Unassembled WGS sequence"/>
</dbReference>
<name>A0ABY2W3D1_9GAMM</name>
<evidence type="ECO:0000313" key="2">
    <source>
        <dbReference type="Proteomes" id="UP000305730"/>
    </source>
</evidence>
<sequence length="67" mass="7694">KDDSTAIQRLQQLAANFSGTEMAKKARTMIDALNRRKEIEDYLTNLQIDKPEEIPTRNVELNETNTT</sequence>
<evidence type="ECO:0000313" key="1">
    <source>
        <dbReference type="EMBL" id="TMP36333.1"/>
    </source>
</evidence>
<organism evidence="1 2">
    <name type="scientific">Pseudoalteromonas citrea</name>
    <dbReference type="NCBI Taxonomy" id="43655"/>
    <lineage>
        <taxon>Bacteria</taxon>
        <taxon>Pseudomonadati</taxon>
        <taxon>Pseudomonadota</taxon>
        <taxon>Gammaproteobacteria</taxon>
        <taxon>Alteromonadales</taxon>
        <taxon>Pseudoalteromonadaceae</taxon>
        <taxon>Pseudoalteromonas</taxon>
    </lineage>
</organism>
<feature type="non-terminal residue" evidence="1">
    <location>
        <position position="67"/>
    </location>
</feature>
<reference evidence="2" key="1">
    <citation type="submission" date="2019-06" db="EMBL/GenBank/DDBJ databases">
        <title>Co-occurence of chitin degradation, pigmentation and bioactivity in marine Pseudoalteromonas.</title>
        <authorList>
            <person name="Sonnenschein E.C."/>
            <person name="Bech P.K."/>
        </authorList>
    </citation>
    <scope>NUCLEOTIDE SEQUENCE [LARGE SCALE GENOMIC DNA]</scope>
    <source>
        <strain evidence="2">S2233</strain>
    </source>
</reference>
<gene>
    <name evidence="1" type="ORF">CWB97_22815</name>
</gene>
<comment type="caution">
    <text evidence="1">The sequence shown here is derived from an EMBL/GenBank/DDBJ whole genome shotgun (WGS) entry which is preliminary data.</text>
</comment>
<proteinExistence type="predicted"/>